<protein>
    <submittedName>
        <fullName evidence="2">DUF4126 family protein</fullName>
    </submittedName>
</protein>
<evidence type="ECO:0000259" key="1">
    <source>
        <dbReference type="Pfam" id="PF13548"/>
    </source>
</evidence>
<name>A0A5R9JC37_9PROT</name>
<dbReference type="RefSeq" id="WP_138324350.1">
    <property type="nucleotide sequence ID" value="NZ_VCDI01000001.1"/>
</dbReference>
<organism evidence="2 3">
    <name type="scientific">Lichenicoccus roseus</name>
    <dbReference type="NCBI Taxonomy" id="2683649"/>
    <lineage>
        <taxon>Bacteria</taxon>
        <taxon>Pseudomonadati</taxon>
        <taxon>Pseudomonadota</taxon>
        <taxon>Alphaproteobacteria</taxon>
        <taxon>Acetobacterales</taxon>
        <taxon>Acetobacteraceae</taxon>
        <taxon>Lichenicoccus</taxon>
    </lineage>
</organism>
<feature type="domain" description="DUF4126" evidence="1">
    <location>
        <begin position="2"/>
        <end position="148"/>
    </location>
</feature>
<dbReference type="InterPro" id="IPR025196">
    <property type="entry name" value="DUF4126"/>
</dbReference>
<accession>A0A5R9JC37</accession>
<sequence length="157" mass="15785">MLAAFLIGLAGGQRAMTPLAAVSVASARGNLPDDALTRVLGHPLFVASALVLAAAELVGDKLPNAPDRIVAIGLFGRCTTSAIAGAALTPGPSRGRGAMIGGATAVLAAFVGWRARMAMLPRHGQIRTGLVEDALVIACAAAVARWPTGARRAVTLA</sequence>
<proteinExistence type="predicted"/>
<evidence type="ECO:0000313" key="3">
    <source>
        <dbReference type="Proteomes" id="UP000305654"/>
    </source>
</evidence>
<dbReference type="OrthoDB" id="8853994at2"/>
<dbReference type="Proteomes" id="UP000305654">
    <property type="component" value="Unassembled WGS sequence"/>
</dbReference>
<reference evidence="2 3" key="1">
    <citation type="submission" date="2019-05" db="EMBL/GenBank/DDBJ databases">
        <authorList>
            <person name="Pankratov T."/>
            <person name="Grouzdev D."/>
        </authorList>
    </citation>
    <scope>NUCLEOTIDE SEQUENCE [LARGE SCALE GENOMIC DNA]</scope>
    <source>
        <strain evidence="2 3">KEBCLARHB70R</strain>
    </source>
</reference>
<dbReference type="Pfam" id="PF13548">
    <property type="entry name" value="DUF4126"/>
    <property type="match status" value="1"/>
</dbReference>
<evidence type="ECO:0000313" key="2">
    <source>
        <dbReference type="EMBL" id="TLU74097.1"/>
    </source>
</evidence>
<dbReference type="EMBL" id="VCDI01000001">
    <property type="protein sequence ID" value="TLU74097.1"/>
    <property type="molecule type" value="Genomic_DNA"/>
</dbReference>
<gene>
    <name evidence="2" type="ORF">FE263_02470</name>
</gene>
<comment type="caution">
    <text evidence="2">The sequence shown here is derived from an EMBL/GenBank/DDBJ whole genome shotgun (WGS) entry which is preliminary data.</text>
</comment>
<dbReference type="AlphaFoldDB" id="A0A5R9JC37"/>
<keyword evidence="3" id="KW-1185">Reference proteome</keyword>